<keyword evidence="2" id="KW-0496">Mitochondrion</keyword>
<evidence type="ECO:0000256" key="1">
    <source>
        <dbReference type="SAM" id="Phobius"/>
    </source>
</evidence>
<feature type="transmembrane region" description="Helical" evidence="1">
    <location>
        <begin position="189"/>
        <end position="215"/>
    </location>
</feature>
<accession>D2KWE5</accession>
<sequence>MKIFLNHLNKFCSTVKRMHSSIVSLSFVQNLKHVFREIAVRFSSFFIYILICFLAGEYFVFFFFFSVAYNSGRYGIPKMGSMENYEVFKRATIPLFILNFAFLYWCWRMTNATPDNQVTLGGAMLAFSICFTIVFLYDADFLVPLMEKTGRNHHGVDLAWFHLFHTFTGFYLATITRCFYDRRGVHVELFVEVVAMWFFLEIGIMLMSLGCLFYKL</sequence>
<feature type="transmembrane region" description="Helical" evidence="1">
    <location>
        <begin position="118"/>
        <end position="139"/>
    </location>
</feature>
<name>D2KWE5_THEEQ</name>
<protein>
    <submittedName>
        <fullName evidence="2">Cytochrome oxidase subunit III like protein</fullName>
    </submittedName>
</protein>
<proteinExistence type="predicted"/>
<feature type="transmembrane region" description="Helical" evidence="1">
    <location>
        <begin position="159"/>
        <end position="180"/>
    </location>
</feature>
<keyword evidence="1" id="KW-0812">Transmembrane</keyword>
<dbReference type="VEuPathDB" id="PiroplasmaDB:BEWA_044660"/>
<dbReference type="EMBL" id="AB499091">
    <property type="protein sequence ID" value="BAI66183.1"/>
    <property type="molecule type" value="Genomic_DNA"/>
</dbReference>
<geneLocation type="mitochondrion" evidence="2"/>
<feature type="transmembrane region" description="Helical" evidence="1">
    <location>
        <begin position="87"/>
        <end position="106"/>
    </location>
</feature>
<gene>
    <name evidence="2" type="primary">cox3-like</name>
</gene>
<keyword evidence="1" id="KW-1133">Transmembrane helix</keyword>
<reference evidence="2" key="1">
    <citation type="journal article" date="2010" name="Mol. Biol. Evol.">
        <title>Divergence of the mitochondrial genome structure in the apicomplexan parasites, Babesia and Theileria.</title>
        <authorList>
            <person name="Hikosaka K."/>
            <person name="Watanabe Y."/>
            <person name="Tsuji N."/>
            <person name="Kita K."/>
            <person name="Kishine H."/>
            <person name="Arisue N."/>
            <person name="Palacpac N.M.Q."/>
            <person name="Kawazu S."/>
            <person name="Sawai H."/>
            <person name="Horii T."/>
            <person name="Igarashi I."/>
            <person name="Tanabe K."/>
        </authorList>
    </citation>
    <scope>NUCLEOTIDE SEQUENCE</scope>
</reference>
<dbReference type="AlphaFoldDB" id="D2KWE5"/>
<dbReference type="EMBL" id="AB499091">
    <property type="protein sequence ID" value="BAI66180.1"/>
    <property type="molecule type" value="Genomic_DNA"/>
</dbReference>
<organism evidence="2">
    <name type="scientific">Theileria equi</name>
    <name type="common">Babesia equi</name>
    <dbReference type="NCBI Taxonomy" id="5872"/>
    <lineage>
        <taxon>Eukaryota</taxon>
        <taxon>Sar</taxon>
        <taxon>Alveolata</taxon>
        <taxon>Apicomplexa</taxon>
        <taxon>Aconoidasida</taxon>
        <taxon>Piroplasmida</taxon>
        <taxon>Theileriidae</taxon>
        <taxon>Theileria</taxon>
    </lineage>
</organism>
<feature type="transmembrane region" description="Helical" evidence="1">
    <location>
        <begin position="45"/>
        <end position="67"/>
    </location>
</feature>
<keyword evidence="1" id="KW-0472">Membrane</keyword>
<evidence type="ECO:0000313" key="2">
    <source>
        <dbReference type="EMBL" id="BAI66180.1"/>
    </source>
</evidence>